<keyword evidence="5" id="KW-0687">Ribonucleoprotein</keyword>
<dbReference type="InterPro" id="IPR051531">
    <property type="entry name" value="N-acetyltransferase"/>
</dbReference>
<comment type="similarity">
    <text evidence="3">Belongs to the acetyltransferase family. RimJ subfamily.</text>
</comment>
<dbReference type="PROSITE" id="PS51186">
    <property type="entry name" value="GNAT"/>
    <property type="match status" value="1"/>
</dbReference>
<keyword evidence="5" id="KW-0689">Ribosomal protein</keyword>
<dbReference type="InterPro" id="IPR016181">
    <property type="entry name" value="Acyl_CoA_acyltransferase"/>
</dbReference>
<accession>A0A1C6VGP2</accession>
<dbReference type="InterPro" id="IPR000182">
    <property type="entry name" value="GNAT_dom"/>
</dbReference>
<evidence type="ECO:0000313" key="5">
    <source>
        <dbReference type="EMBL" id="SCL65461.1"/>
    </source>
</evidence>
<dbReference type="AlphaFoldDB" id="A0A1C6VGP2"/>
<dbReference type="STRING" id="47855.GA0070606_4144"/>
<evidence type="ECO:0000256" key="3">
    <source>
        <dbReference type="ARBA" id="ARBA00038502"/>
    </source>
</evidence>
<dbReference type="GO" id="GO:0008999">
    <property type="term" value="F:protein-N-terminal-alanine acetyltransferase activity"/>
    <property type="evidence" value="ECO:0007669"/>
    <property type="project" value="TreeGrafter"/>
</dbReference>
<protein>
    <submittedName>
        <fullName evidence="5">[SSU ribosomal protein S5P]-alanine acetyltransferase</fullName>
    </submittedName>
</protein>
<dbReference type="GO" id="GO:0005840">
    <property type="term" value="C:ribosome"/>
    <property type="evidence" value="ECO:0007669"/>
    <property type="project" value="UniProtKB-KW"/>
</dbReference>
<dbReference type="Pfam" id="PF13302">
    <property type="entry name" value="Acetyltransf_3"/>
    <property type="match status" value="1"/>
</dbReference>
<name>A0A1C6VGP2_9ACTN</name>
<evidence type="ECO:0000256" key="1">
    <source>
        <dbReference type="ARBA" id="ARBA00022679"/>
    </source>
</evidence>
<dbReference type="EMBL" id="FMHZ01000002">
    <property type="protein sequence ID" value="SCL65461.1"/>
    <property type="molecule type" value="Genomic_DNA"/>
</dbReference>
<feature type="domain" description="N-acetyltransferase" evidence="4">
    <location>
        <begin position="27"/>
        <end position="187"/>
    </location>
</feature>
<evidence type="ECO:0000313" key="6">
    <source>
        <dbReference type="Proteomes" id="UP000199001"/>
    </source>
</evidence>
<evidence type="ECO:0000256" key="2">
    <source>
        <dbReference type="ARBA" id="ARBA00023315"/>
    </source>
</evidence>
<sequence>MACPRFRSSLAEGDMPAWDDGRVQITRLITSEDASALDELLCVNREFLAPWDPIRSEDYFTAHGQHAVIEADLQQHEQGSKLPHVILDDSGRVIGRITLNGIVRGPFQSCAMGYWVSASHNGRGFAKKAVREIVRVAFEELGLHRVQAETLLHNVRSQRVLERNGFVRFGMAPEYLNIAGRWQDHAMYQVVNPSWQPAERHRP</sequence>
<dbReference type="PANTHER" id="PTHR43792:SF8">
    <property type="entry name" value="[RIBOSOMAL PROTEIN US5]-ALANINE N-ACETYLTRANSFERASE"/>
    <property type="match status" value="1"/>
</dbReference>
<dbReference type="SUPFAM" id="SSF55729">
    <property type="entry name" value="Acyl-CoA N-acyltransferases (Nat)"/>
    <property type="match status" value="1"/>
</dbReference>
<keyword evidence="1 5" id="KW-0808">Transferase</keyword>
<gene>
    <name evidence="5" type="ORF">GA0070606_4144</name>
</gene>
<dbReference type="PANTHER" id="PTHR43792">
    <property type="entry name" value="GNAT FAMILY, PUTATIVE (AFU_ORTHOLOGUE AFUA_3G00765)-RELATED-RELATED"/>
    <property type="match status" value="1"/>
</dbReference>
<proteinExistence type="inferred from homology"/>
<keyword evidence="2" id="KW-0012">Acyltransferase</keyword>
<dbReference type="Gene3D" id="3.40.630.30">
    <property type="match status" value="1"/>
</dbReference>
<keyword evidence="6" id="KW-1185">Reference proteome</keyword>
<evidence type="ECO:0000259" key="4">
    <source>
        <dbReference type="PROSITE" id="PS51186"/>
    </source>
</evidence>
<organism evidence="5 6">
    <name type="scientific">Micromonospora citrea</name>
    <dbReference type="NCBI Taxonomy" id="47855"/>
    <lineage>
        <taxon>Bacteria</taxon>
        <taxon>Bacillati</taxon>
        <taxon>Actinomycetota</taxon>
        <taxon>Actinomycetes</taxon>
        <taxon>Micromonosporales</taxon>
        <taxon>Micromonosporaceae</taxon>
        <taxon>Micromonospora</taxon>
    </lineage>
</organism>
<dbReference type="Proteomes" id="UP000199001">
    <property type="component" value="Unassembled WGS sequence"/>
</dbReference>
<reference evidence="6" key="1">
    <citation type="submission" date="2016-06" db="EMBL/GenBank/DDBJ databases">
        <authorList>
            <person name="Varghese N."/>
            <person name="Submissions Spin"/>
        </authorList>
    </citation>
    <scope>NUCLEOTIDE SEQUENCE [LARGE SCALE GENOMIC DNA]</scope>
    <source>
        <strain evidence="6">DSM 43903</strain>
    </source>
</reference>
<dbReference type="GO" id="GO:0005737">
    <property type="term" value="C:cytoplasm"/>
    <property type="evidence" value="ECO:0007669"/>
    <property type="project" value="TreeGrafter"/>
</dbReference>